<keyword evidence="1" id="KW-0472">Membrane</keyword>
<reference evidence="2 3" key="1">
    <citation type="journal article" date="2019" name="Int. J. Syst. Evol. Microbiol.">
        <title>The Global Catalogue of Microorganisms (GCM) 10K type strain sequencing project: providing services to taxonomists for standard genome sequencing and annotation.</title>
        <authorList>
            <consortium name="The Broad Institute Genomics Platform"/>
            <consortium name="The Broad Institute Genome Sequencing Center for Infectious Disease"/>
            <person name="Wu L."/>
            <person name="Ma J."/>
        </authorList>
    </citation>
    <scope>NUCLEOTIDE SEQUENCE [LARGE SCALE GENOMIC DNA]</scope>
    <source>
        <strain evidence="2 3">JCM 10696</strain>
    </source>
</reference>
<keyword evidence="3" id="KW-1185">Reference proteome</keyword>
<organism evidence="2 3">
    <name type="scientific">Actinocorallia libanotica</name>
    <dbReference type="NCBI Taxonomy" id="46162"/>
    <lineage>
        <taxon>Bacteria</taxon>
        <taxon>Bacillati</taxon>
        <taxon>Actinomycetota</taxon>
        <taxon>Actinomycetes</taxon>
        <taxon>Streptosporangiales</taxon>
        <taxon>Thermomonosporaceae</taxon>
        <taxon>Actinocorallia</taxon>
    </lineage>
</organism>
<proteinExistence type="predicted"/>
<evidence type="ECO:0000313" key="2">
    <source>
        <dbReference type="EMBL" id="GAA0964881.1"/>
    </source>
</evidence>
<keyword evidence="1" id="KW-0812">Transmembrane</keyword>
<sequence length="71" mass="7756">MSEQSEAPRETGPSFADAAWSVPSYLLSGMAIWGGIGWLLSEWSGWDLFKPIGLIMGAGLAIYLVYVKYGR</sequence>
<feature type="transmembrane region" description="Helical" evidence="1">
    <location>
        <begin position="20"/>
        <end position="40"/>
    </location>
</feature>
<keyword evidence="1" id="KW-1133">Transmembrane helix</keyword>
<protein>
    <recommendedName>
        <fullName evidence="4">F0F1-ATPase subunit (Ca2+/Mg2+ transporter)</fullName>
    </recommendedName>
</protein>
<evidence type="ECO:0008006" key="4">
    <source>
        <dbReference type="Google" id="ProtNLM"/>
    </source>
</evidence>
<dbReference type="Proteomes" id="UP001500665">
    <property type="component" value="Unassembled WGS sequence"/>
</dbReference>
<evidence type="ECO:0000256" key="1">
    <source>
        <dbReference type="SAM" id="Phobius"/>
    </source>
</evidence>
<accession>A0ABN1RV75</accession>
<name>A0ABN1RV75_9ACTN</name>
<comment type="caution">
    <text evidence="2">The sequence shown here is derived from an EMBL/GenBank/DDBJ whole genome shotgun (WGS) entry which is preliminary data.</text>
</comment>
<evidence type="ECO:0000313" key="3">
    <source>
        <dbReference type="Proteomes" id="UP001500665"/>
    </source>
</evidence>
<gene>
    <name evidence="2" type="ORF">GCM10009550_63790</name>
</gene>
<feature type="transmembrane region" description="Helical" evidence="1">
    <location>
        <begin position="52"/>
        <end position="69"/>
    </location>
</feature>
<dbReference type="RefSeq" id="WP_344245131.1">
    <property type="nucleotide sequence ID" value="NZ_BAAAHH010000036.1"/>
</dbReference>
<dbReference type="EMBL" id="BAAAHH010000036">
    <property type="protein sequence ID" value="GAA0964881.1"/>
    <property type="molecule type" value="Genomic_DNA"/>
</dbReference>